<organism evidence="1 2">
    <name type="scientific">Vanilla planifolia</name>
    <name type="common">Vanilla</name>
    <dbReference type="NCBI Taxonomy" id="51239"/>
    <lineage>
        <taxon>Eukaryota</taxon>
        <taxon>Viridiplantae</taxon>
        <taxon>Streptophyta</taxon>
        <taxon>Embryophyta</taxon>
        <taxon>Tracheophyta</taxon>
        <taxon>Spermatophyta</taxon>
        <taxon>Magnoliopsida</taxon>
        <taxon>Liliopsida</taxon>
        <taxon>Asparagales</taxon>
        <taxon>Orchidaceae</taxon>
        <taxon>Vanilloideae</taxon>
        <taxon>Vanilleae</taxon>
        <taxon>Vanilla</taxon>
    </lineage>
</organism>
<proteinExistence type="predicted"/>
<protein>
    <submittedName>
        <fullName evidence="1">Uncharacterized protein</fullName>
    </submittedName>
</protein>
<gene>
    <name evidence="1" type="ORF">HPP92_016283</name>
</gene>
<reference evidence="1 2" key="1">
    <citation type="journal article" date="2020" name="Nat. Food">
        <title>A phased Vanilla planifolia genome enables genetic improvement of flavour and production.</title>
        <authorList>
            <person name="Hasing T."/>
            <person name="Tang H."/>
            <person name="Brym M."/>
            <person name="Khazi F."/>
            <person name="Huang T."/>
            <person name="Chambers A.H."/>
        </authorList>
    </citation>
    <scope>NUCLEOTIDE SEQUENCE [LARGE SCALE GENOMIC DNA]</scope>
    <source>
        <tissue evidence="1">Leaf</tissue>
    </source>
</reference>
<accession>A0A835UPY9</accession>
<comment type="caution">
    <text evidence="1">The sequence shown here is derived from an EMBL/GenBank/DDBJ whole genome shotgun (WGS) entry which is preliminary data.</text>
</comment>
<dbReference type="OrthoDB" id="10009287at2759"/>
<name>A0A835UPY9_VANPL</name>
<evidence type="ECO:0000313" key="2">
    <source>
        <dbReference type="Proteomes" id="UP000636800"/>
    </source>
</evidence>
<dbReference type="EMBL" id="JADCNL010000008">
    <property type="protein sequence ID" value="KAG0469583.1"/>
    <property type="molecule type" value="Genomic_DNA"/>
</dbReference>
<dbReference type="AlphaFoldDB" id="A0A835UPY9"/>
<keyword evidence="2" id="KW-1185">Reference proteome</keyword>
<evidence type="ECO:0000313" key="1">
    <source>
        <dbReference type="EMBL" id="KAG0469583.1"/>
    </source>
</evidence>
<sequence length="226" mass="25303">MVILKCFRRFPAYAVPEANIHGVRDVEERSSRNFRLRSCFVYTVVWVPSALDLDFHTEILENSSILALKDLFLGLEEMVQRELEEYEIVLIEISAKTSPDLCHPAGRPNLFLMPFKHFTARHIPRFITTERLVRIFAKAAINLGKSTITNQTYSVDLDGRRGNSSSGGNNSCGQLGLGKTSAGRLGHGNQSKIFSLTERGSVFIFGEQTVNKMSKLLLLDVLVALD</sequence>
<dbReference type="Proteomes" id="UP000636800">
    <property type="component" value="Unassembled WGS sequence"/>
</dbReference>